<feature type="domain" description="Glycosyl hydrolase family 13 catalytic" evidence="3">
    <location>
        <begin position="6"/>
        <end position="232"/>
    </location>
</feature>
<dbReference type="RefSeq" id="WP_307324793.1">
    <property type="nucleotide sequence ID" value="NZ_JAUSUG010000006.1"/>
</dbReference>
<dbReference type="PANTHER" id="PTHR10357:SF179">
    <property type="entry name" value="NEUTRAL AND BASIC AMINO ACID TRANSPORT PROTEIN RBAT"/>
    <property type="match status" value="1"/>
</dbReference>
<sequence>MARGSGRDGFRLDAAKHIYSSYHGSDYKEKNHQFWREFRSEMEKVNSDVILVGEVWDTAPVVAPYLDRGLHSAFNFDLSEAILSSVLANRDTGLVNALERNRNYYNESSDDYFDSTFITNHDMNRVMSEVRGDLNRAKMAASLLLTLPGNPFIYYGEEIGMKGEKPDEDIRLPMRWYEDPTNTGQTTWREDRYHNEEDGITVESQLEDEESLLNHYKELIYARRASEVLIKGEIQSVPIRERGILLFERVTENEQKLVVHNLSNEMKKLHLDGDLEKYKEYYFYLGKIEEIEIKNKVLSIPPFTSVILKE</sequence>
<dbReference type="InterPro" id="IPR013780">
    <property type="entry name" value="Glyco_hydro_b"/>
</dbReference>
<evidence type="ECO:0000256" key="1">
    <source>
        <dbReference type="ARBA" id="ARBA00008061"/>
    </source>
</evidence>
<dbReference type="Pfam" id="PF23915">
    <property type="entry name" value="SusG_C"/>
    <property type="match status" value="1"/>
</dbReference>
<keyword evidence="6" id="KW-1185">Reference proteome</keyword>
<protein>
    <submittedName>
        <fullName evidence="5">Glycosidase</fullName>
    </submittedName>
</protein>
<keyword evidence="2 5" id="KW-0378">Hydrolase</keyword>
<keyword evidence="2 5" id="KW-0326">Glycosidase</keyword>
<dbReference type="InterPro" id="IPR056300">
    <property type="entry name" value="SusG-like_C"/>
</dbReference>
<evidence type="ECO:0000256" key="2">
    <source>
        <dbReference type="ARBA" id="ARBA00023295"/>
    </source>
</evidence>
<gene>
    <name evidence="5" type="ORF">J2S74_001998</name>
</gene>
<dbReference type="GO" id="GO:0016798">
    <property type="term" value="F:hydrolase activity, acting on glycosyl bonds"/>
    <property type="evidence" value="ECO:0007669"/>
    <property type="project" value="UniProtKB-KW"/>
</dbReference>
<dbReference type="InterPro" id="IPR006047">
    <property type="entry name" value="GH13_cat_dom"/>
</dbReference>
<proteinExistence type="inferred from homology"/>
<evidence type="ECO:0000313" key="5">
    <source>
        <dbReference type="EMBL" id="MDQ0254619.1"/>
    </source>
</evidence>
<evidence type="ECO:0000259" key="3">
    <source>
        <dbReference type="Pfam" id="PF00128"/>
    </source>
</evidence>
<evidence type="ECO:0000259" key="4">
    <source>
        <dbReference type="Pfam" id="PF23915"/>
    </source>
</evidence>
<dbReference type="Pfam" id="PF00128">
    <property type="entry name" value="Alpha-amylase"/>
    <property type="match status" value="1"/>
</dbReference>
<comment type="caution">
    <text evidence="5">The sequence shown here is derived from an EMBL/GenBank/DDBJ whole genome shotgun (WGS) entry which is preliminary data.</text>
</comment>
<dbReference type="Gene3D" id="3.20.20.80">
    <property type="entry name" value="Glycosidases"/>
    <property type="match status" value="1"/>
</dbReference>
<organism evidence="5 6">
    <name type="scientific">Evansella vedderi</name>
    <dbReference type="NCBI Taxonomy" id="38282"/>
    <lineage>
        <taxon>Bacteria</taxon>
        <taxon>Bacillati</taxon>
        <taxon>Bacillota</taxon>
        <taxon>Bacilli</taxon>
        <taxon>Bacillales</taxon>
        <taxon>Bacillaceae</taxon>
        <taxon>Evansella</taxon>
    </lineage>
</organism>
<accession>A0ABT9ZUS2</accession>
<dbReference type="PANTHER" id="PTHR10357">
    <property type="entry name" value="ALPHA-AMYLASE FAMILY MEMBER"/>
    <property type="match status" value="1"/>
</dbReference>
<dbReference type="EMBL" id="JAUSUG010000006">
    <property type="protein sequence ID" value="MDQ0254619.1"/>
    <property type="molecule type" value="Genomic_DNA"/>
</dbReference>
<feature type="domain" description="Alpha-amylase SusG-like C-terminal" evidence="4">
    <location>
        <begin position="247"/>
        <end position="307"/>
    </location>
</feature>
<name>A0ABT9ZUS2_9BACI</name>
<evidence type="ECO:0000313" key="6">
    <source>
        <dbReference type="Proteomes" id="UP001230005"/>
    </source>
</evidence>
<dbReference type="Gene3D" id="2.60.40.1180">
    <property type="entry name" value="Golgi alpha-mannosidase II"/>
    <property type="match status" value="1"/>
</dbReference>
<dbReference type="SUPFAM" id="SSF51445">
    <property type="entry name" value="(Trans)glycosidases"/>
    <property type="match status" value="1"/>
</dbReference>
<dbReference type="Proteomes" id="UP001230005">
    <property type="component" value="Unassembled WGS sequence"/>
</dbReference>
<dbReference type="SUPFAM" id="SSF51011">
    <property type="entry name" value="Glycosyl hydrolase domain"/>
    <property type="match status" value="1"/>
</dbReference>
<comment type="similarity">
    <text evidence="1">Belongs to the glycosyl hydrolase 13 family.</text>
</comment>
<dbReference type="InterPro" id="IPR017853">
    <property type="entry name" value="GH"/>
</dbReference>
<reference evidence="5 6" key="1">
    <citation type="submission" date="2023-07" db="EMBL/GenBank/DDBJ databases">
        <title>Genomic Encyclopedia of Type Strains, Phase IV (KMG-IV): sequencing the most valuable type-strain genomes for metagenomic binning, comparative biology and taxonomic classification.</title>
        <authorList>
            <person name="Goeker M."/>
        </authorList>
    </citation>
    <scope>NUCLEOTIDE SEQUENCE [LARGE SCALE GENOMIC DNA]</scope>
    <source>
        <strain evidence="5 6">DSM 9768</strain>
    </source>
</reference>